<evidence type="ECO:0000256" key="9">
    <source>
        <dbReference type="RuleBase" id="RU102079"/>
    </source>
</evidence>
<dbReference type="Proteomes" id="UP000585614">
    <property type="component" value="Unassembled WGS sequence"/>
</dbReference>
<keyword evidence="7" id="KW-0968">Cytoplasmic vesicle</keyword>
<protein>
    <recommendedName>
        <fullName evidence="9">Galectin</fullName>
    </recommendedName>
</protein>
<dbReference type="PROSITE" id="PS51304">
    <property type="entry name" value="GALECTIN"/>
    <property type="match status" value="2"/>
</dbReference>
<reference evidence="11 12" key="1">
    <citation type="journal article" date="2020" name="Nature">
        <title>Six reference-quality genomes reveal evolution of bat adaptations.</title>
        <authorList>
            <person name="Jebb D."/>
            <person name="Huang Z."/>
            <person name="Pippel M."/>
            <person name="Hughes G.M."/>
            <person name="Lavrichenko K."/>
            <person name="Devanna P."/>
            <person name="Winkler S."/>
            <person name="Jermiin L.S."/>
            <person name="Skirmuntt E.C."/>
            <person name="Katzourakis A."/>
            <person name="Burkitt-Gray L."/>
            <person name="Ray D.A."/>
            <person name="Sullivan K.A.M."/>
            <person name="Roscito J.G."/>
            <person name="Kirilenko B.M."/>
            <person name="Davalos L.M."/>
            <person name="Corthals A.P."/>
            <person name="Power M.L."/>
            <person name="Jones G."/>
            <person name="Ransome R.D."/>
            <person name="Dechmann D.K.N."/>
            <person name="Locatelli A.G."/>
            <person name="Puechmaille S.J."/>
            <person name="Fedrigo O."/>
            <person name="Jarvis E.D."/>
            <person name="Hiller M."/>
            <person name="Vernes S.C."/>
            <person name="Myers E.W."/>
            <person name="Teeling E.C."/>
        </authorList>
    </citation>
    <scope>NUCLEOTIDE SEQUENCE [LARGE SCALE GENOMIC DNA]</scope>
    <source>
        <strain evidence="11">MRhiFer1</strain>
        <tissue evidence="11">Lung</tissue>
    </source>
</reference>
<dbReference type="FunFam" id="2.60.120.200:FF:000073">
    <property type="entry name" value="Galectin"/>
    <property type="match status" value="1"/>
</dbReference>
<keyword evidence="3" id="KW-0963">Cytoplasm</keyword>
<dbReference type="SMART" id="SM00276">
    <property type="entry name" value="GLECT"/>
    <property type="match status" value="2"/>
</dbReference>
<feature type="domain" description="Galectin" evidence="10">
    <location>
        <begin position="18"/>
        <end position="151"/>
    </location>
</feature>
<dbReference type="SMART" id="SM00908">
    <property type="entry name" value="Gal-bind_lectin"/>
    <property type="match status" value="2"/>
</dbReference>
<dbReference type="InterPro" id="IPR013320">
    <property type="entry name" value="ConA-like_dom_sf"/>
</dbReference>
<name>A0A7J7RES6_RHIFE</name>
<keyword evidence="5" id="KW-0677">Repeat</keyword>
<gene>
    <name evidence="11" type="ORF">mRhiFer1_007699</name>
</gene>
<comment type="subcellular location">
    <subcellularLocation>
        <location evidence="1">Cytoplasm</location>
        <location evidence="1">Cytosol</location>
    </subcellularLocation>
    <subcellularLocation>
        <location evidence="2">Cytoplasmic vesicle</location>
    </subcellularLocation>
</comment>
<evidence type="ECO:0000256" key="8">
    <source>
        <dbReference type="ARBA" id="ARBA00055216"/>
    </source>
</evidence>
<comment type="caution">
    <text evidence="11">The sequence shown here is derived from an EMBL/GenBank/DDBJ whole genome shotgun (WGS) entry which is preliminary data.</text>
</comment>
<dbReference type="GO" id="GO:0030246">
    <property type="term" value="F:carbohydrate binding"/>
    <property type="evidence" value="ECO:0007669"/>
    <property type="project" value="UniProtKB-UniRule"/>
</dbReference>
<dbReference type="Pfam" id="PF00337">
    <property type="entry name" value="Gal-bind_lectin"/>
    <property type="match status" value="2"/>
</dbReference>
<evidence type="ECO:0000313" key="12">
    <source>
        <dbReference type="Proteomes" id="UP000585614"/>
    </source>
</evidence>
<accession>A0A7J7RES6</accession>
<dbReference type="AlphaFoldDB" id="A0A7J7RES6"/>
<comment type="function">
    <text evidence="8">Beta-galactoside-binding lectin that acts as a sensor of membrane damage caused by infection and restricts the proliferation of infecting pathogens by targeting them for autophagy. Detects membrane rupture by binding beta-galactoside ligands located on the lumenal side of the endosome membrane; these ligands becoming exposed to the cytoplasm following rupture. Restricts infection by initiating autophagy via interaction with CALCOCO2/NDP52. Required to restrict infection of bacterial invasion such as S.typhimurium. Also required to restrict infection of Picornaviridae viruses. Has a marked preference for 3'-O-sialylated and 3'-O-sulfated glycans.</text>
</comment>
<dbReference type="GO" id="GO:0005829">
    <property type="term" value="C:cytosol"/>
    <property type="evidence" value="ECO:0007669"/>
    <property type="project" value="UniProtKB-SubCell"/>
</dbReference>
<dbReference type="GO" id="GO:0031410">
    <property type="term" value="C:cytoplasmic vesicle"/>
    <property type="evidence" value="ECO:0007669"/>
    <property type="project" value="UniProtKB-SubCell"/>
</dbReference>
<dbReference type="CDD" id="cd00070">
    <property type="entry name" value="GLECT"/>
    <property type="match status" value="2"/>
</dbReference>
<proteinExistence type="predicted"/>
<dbReference type="InterPro" id="IPR001079">
    <property type="entry name" value="Galectin_CRD"/>
</dbReference>
<feature type="domain" description="Galectin" evidence="10">
    <location>
        <begin position="167"/>
        <end position="297"/>
    </location>
</feature>
<evidence type="ECO:0000256" key="3">
    <source>
        <dbReference type="ARBA" id="ARBA00022490"/>
    </source>
</evidence>
<evidence type="ECO:0000259" key="10">
    <source>
        <dbReference type="PROSITE" id="PS51304"/>
    </source>
</evidence>
<dbReference type="SUPFAM" id="SSF49899">
    <property type="entry name" value="Concanavalin A-like lectins/glucanases"/>
    <property type="match status" value="2"/>
</dbReference>
<evidence type="ECO:0000256" key="7">
    <source>
        <dbReference type="ARBA" id="ARBA00023329"/>
    </source>
</evidence>
<dbReference type="EMBL" id="JACAGC010000027">
    <property type="protein sequence ID" value="KAF6274618.1"/>
    <property type="molecule type" value="Genomic_DNA"/>
</dbReference>
<evidence type="ECO:0000256" key="1">
    <source>
        <dbReference type="ARBA" id="ARBA00004514"/>
    </source>
</evidence>
<dbReference type="GO" id="GO:0006914">
    <property type="term" value="P:autophagy"/>
    <property type="evidence" value="ECO:0007669"/>
    <property type="project" value="UniProtKB-KW"/>
</dbReference>
<evidence type="ECO:0000256" key="5">
    <source>
        <dbReference type="ARBA" id="ARBA00022737"/>
    </source>
</evidence>
<dbReference type="FunFam" id="2.60.120.200:FF:000054">
    <property type="entry name" value="Galectin"/>
    <property type="match status" value="1"/>
</dbReference>
<evidence type="ECO:0000256" key="4">
    <source>
        <dbReference type="ARBA" id="ARBA00022734"/>
    </source>
</evidence>
<sequence>MLSLNNLQNVTYNPIIPFVETIPGQLVPGTLIVIRGHVPDYSDRFQVDLQCGSSVKPRADVIFHFNPRFKRTHCIVCNTLKNERWGREEITYDMPFKKEKSFEIVIMVLKEKFQVAVNGKHTLLYAHRMSPEKIDTLGIYGKVNIHSVGFSFSSVQNAGMSQLCLPFVARLNSPMGVGRTVVVKGEVNRSAKGFNVDLLSGKSKDIALHLNPRLDAKAFVRNSFIQESWGEEERNITCFPFSPGMYFEMIIYCDVKEFKVAINGVHSLEYRHRFKALNSIDTVEIDGDLQLLEVRSW</sequence>
<evidence type="ECO:0000256" key="6">
    <source>
        <dbReference type="ARBA" id="ARBA00023006"/>
    </source>
</evidence>
<evidence type="ECO:0000256" key="2">
    <source>
        <dbReference type="ARBA" id="ARBA00004541"/>
    </source>
</evidence>
<dbReference type="InterPro" id="IPR044156">
    <property type="entry name" value="Galectin-like"/>
</dbReference>
<dbReference type="PANTHER" id="PTHR11346">
    <property type="entry name" value="GALECTIN"/>
    <property type="match status" value="1"/>
</dbReference>
<keyword evidence="6" id="KW-0072">Autophagy</keyword>
<keyword evidence="4 9" id="KW-0430">Lectin</keyword>
<dbReference type="Gene3D" id="2.60.120.200">
    <property type="match status" value="2"/>
</dbReference>
<dbReference type="PANTHER" id="PTHR11346:SF22">
    <property type="entry name" value="GALECTIN-8"/>
    <property type="match status" value="1"/>
</dbReference>
<evidence type="ECO:0000313" key="11">
    <source>
        <dbReference type="EMBL" id="KAF6274618.1"/>
    </source>
</evidence>
<organism evidence="11 12">
    <name type="scientific">Rhinolophus ferrumequinum</name>
    <name type="common">Greater horseshoe bat</name>
    <dbReference type="NCBI Taxonomy" id="59479"/>
    <lineage>
        <taxon>Eukaryota</taxon>
        <taxon>Metazoa</taxon>
        <taxon>Chordata</taxon>
        <taxon>Craniata</taxon>
        <taxon>Vertebrata</taxon>
        <taxon>Euteleostomi</taxon>
        <taxon>Mammalia</taxon>
        <taxon>Eutheria</taxon>
        <taxon>Laurasiatheria</taxon>
        <taxon>Chiroptera</taxon>
        <taxon>Yinpterochiroptera</taxon>
        <taxon>Rhinolophoidea</taxon>
        <taxon>Rhinolophidae</taxon>
        <taxon>Rhinolophinae</taxon>
        <taxon>Rhinolophus</taxon>
    </lineage>
</organism>